<dbReference type="RefSeq" id="YP_010660762.1">
    <property type="nucleotide sequence ID" value="NC_070882.1"/>
</dbReference>
<protein>
    <submittedName>
        <fullName evidence="1">Uncharacterized protein</fullName>
    </submittedName>
</protein>
<name>A0A5C1K8D2_9CAUD</name>
<keyword evidence="2" id="KW-1185">Reference proteome</keyword>
<organism evidence="1 2">
    <name type="scientific">Pseudomonas phage vB_PaeM_PS119XW</name>
    <dbReference type="NCBI Taxonomy" id="2601632"/>
    <lineage>
        <taxon>Viruses</taxon>
        <taxon>Duplodnaviria</taxon>
        <taxon>Heunggongvirae</taxon>
        <taxon>Uroviricota</taxon>
        <taxon>Caudoviricetes</taxon>
        <taxon>Chimalliviridae</taxon>
        <taxon>Pawinskivirus</taxon>
        <taxon>Pawinskivirus PS119XW</taxon>
    </lineage>
</organism>
<evidence type="ECO:0000313" key="1">
    <source>
        <dbReference type="EMBL" id="QEM41751.1"/>
    </source>
</evidence>
<dbReference type="KEGG" id="vg:77936772"/>
<dbReference type="GeneID" id="77936772"/>
<sequence length="253" mass="29543">MSCCAQREIPDTSIDLDGLGSDCDVWAHLKDMFDYLKEERAGAIPCDMTRYSVQHSLVDAMTYLFVITDHLTGETIEYTVVKEFTKEGPQEAFERDYRERELRYNRGIVRALEDHLEALQEAHPDDGYKLRRTKDGYRIFRPIQKDLGVVVFKVDYEVEDGPVIMPRIASATEFPDVPGELGRSIELLIKRFSKLGVVFEEEVKDEHVNDYREVSLTGRAFRSPWNHMKITISYQEIALDDDKLRRYHEYYTI</sequence>
<proteinExistence type="predicted"/>
<dbReference type="Proteomes" id="UP000322144">
    <property type="component" value="Segment"/>
</dbReference>
<reference evidence="1 2" key="1">
    <citation type="submission" date="2019-06" db="EMBL/GenBank/DDBJ databases">
        <title>A distant relative of Phikzvirus genus phages from a therapeutic phage collection.</title>
        <authorList>
            <person name="Hejnowicz M.S."/>
            <person name="Dabrowski K."/>
            <person name="Gawor J."/>
            <person name="Weber-Dabrowska B."/>
            <person name="Gromadka R."/>
            <person name="Lobocka M.B."/>
        </authorList>
    </citation>
    <scope>NUCLEOTIDE SEQUENCE [LARGE SCALE GENOMIC DNA]</scope>
</reference>
<evidence type="ECO:0000313" key="2">
    <source>
        <dbReference type="Proteomes" id="UP000322144"/>
    </source>
</evidence>
<dbReference type="EMBL" id="MN103543">
    <property type="protein sequence ID" value="QEM41751.1"/>
    <property type="molecule type" value="Genomic_DNA"/>
</dbReference>
<accession>A0A5C1K8D2</accession>